<protein>
    <recommendedName>
        <fullName evidence="4">2-oxoglutarate-dependent ethylene/succinate-forming enzyme</fullName>
        <ecNumber evidence="3">1.13.12.19</ecNumber>
        <ecNumber evidence="2">1.14.20.7</ecNumber>
    </recommendedName>
    <alternativeName>
        <fullName evidence="6">2-oxoglutarate dioxygenase (ethylene-forming)</fullName>
    </alternativeName>
    <alternativeName>
        <fullName evidence="7">2-oxoglutarate/L-arginine monooxygenase/decarboxylase (succinate-forming)</fullName>
    </alternativeName>
</protein>
<evidence type="ECO:0000256" key="6">
    <source>
        <dbReference type="ARBA" id="ARBA00031011"/>
    </source>
</evidence>
<reference evidence="11 12" key="1">
    <citation type="submission" date="2023-07" db="EMBL/GenBank/DDBJ databases">
        <title>Identification of four novel Pseudomonas species associated with bacterial leaf spot of cucurbits.</title>
        <authorList>
            <person name="Fullem K.R."/>
        </authorList>
    </citation>
    <scope>NUCLEOTIDE SEQUENCE [LARGE SCALE GENOMIC DNA]</scope>
    <source>
        <strain evidence="11 12">KFB 138</strain>
    </source>
</reference>
<evidence type="ECO:0000256" key="9">
    <source>
        <dbReference type="ARBA" id="ARBA00049359"/>
    </source>
</evidence>
<dbReference type="Pfam" id="PF00067">
    <property type="entry name" value="p450"/>
    <property type="match status" value="1"/>
</dbReference>
<dbReference type="RefSeq" id="WP_304573835.1">
    <property type="nucleotide sequence ID" value="NZ_JAUQOO010000001.1"/>
</dbReference>
<dbReference type="Gene3D" id="1.10.630.10">
    <property type="entry name" value="Cytochrome P450"/>
    <property type="match status" value="1"/>
</dbReference>
<accession>A0ABT9CI90</accession>
<comment type="pathway">
    <text evidence="1">Alkene biosynthesis; ethylene biosynthesis via 2-oxoglutarate.</text>
</comment>
<keyword evidence="5" id="KW-0266">Ethylene biosynthesis</keyword>
<evidence type="ECO:0000256" key="5">
    <source>
        <dbReference type="ARBA" id="ARBA00022666"/>
    </source>
</evidence>
<gene>
    <name evidence="11" type="ORF">Q6A51_00295</name>
</gene>
<evidence type="ECO:0000256" key="8">
    <source>
        <dbReference type="ARBA" id="ARBA00047725"/>
    </source>
</evidence>
<comment type="catalytic activity">
    <reaction evidence="8">
        <text>2-oxoglutarate + O2 + 2 H(+) = ethene + 3 CO2 + H2O</text>
        <dbReference type="Rhea" id="RHEA:31523"/>
        <dbReference type="ChEBI" id="CHEBI:15377"/>
        <dbReference type="ChEBI" id="CHEBI:15378"/>
        <dbReference type="ChEBI" id="CHEBI:15379"/>
        <dbReference type="ChEBI" id="CHEBI:16526"/>
        <dbReference type="ChEBI" id="CHEBI:16810"/>
        <dbReference type="ChEBI" id="CHEBI:18153"/>
        <dbReference type="EC" id="1.13.12.19"/>
    </reaction>
</comment>
<dbReference type="PROSITE" id="PS51471">
    <property type="entry name" value="FE2OG_OXY"/>
    <property type="match status" value="1"/>
</dbReference>
<comment type="catalytic activity">
    <reaction evidence="9">
        <text>L-arginine + 2-oxoglutarate + O2 = guanidine + L-glutamate 5-semialdehyde + succinate + CO2</text>
        <dbReference type="Rhea" id="RHEA:31535"/>
        <dbReference type="ChEBI" id="CHEBI:15379"/>
        <dbReference type="ChEBI" id="CHEBI:16526"/>
        <dbReference type="ChEBI" id="CHEBI:16810"/>
        <dbReference type="ChEBI" id="CHEBI:30031"/>
        <dbReference type="ChEBI" id="CHEBI:30087"/>
        <dbReference type="ChEBI" id="CHEBI:32682"/>
        <dbReference type="ChEBI" id="CHEBI:58066"/>
        <dbReference type="EC" id="1.14.20.7"/>
    </reaction>
</comment>
<dbReference type="EC" id="1.13.12.19" evidence="3"/>
<dbReference type="InterPro" id="IPR027443">
    <property type="entry name" value="IPNS-like_sf"/>
</dbReference>
<evidence type="ECO:0000313" key="12">
    <source>
        <dbReference type="Proteomes" id="UP001223016"/>
    </source>
</evidence>
<dbReference type="Gene3D" id="2.60.120.330">
    <property type="entry name" value="B-lactam Antibiotic, Isopenicillin N Synthase, Chain"/>
    <property type="match status" value="1"/>
</dbReference>
<sequence length="797" mass="88569">MSVLPLFHPCRAYLDGTNGLVFLQQDGLERALRDGFFALQIPPDFDLAPGIKLAQEFYREPIEDQAQVDSRYRGFRKHPDIYFDRESFQTEHILADARQRQAAFPADVVHMCEQMHEIAGSILRSILGSIGVSPQLWPEVTGNTSEGGGIQWFALSHYRSERRMLGAPAHKDTGFVTVLYCDQPGLQAKLQDGWVEVEPVKGCFLINFGGSLELLTSRLPSPTAAVLHQVRECSANADKGDRYSFAAFLNPPASGSLYSISADGQRAEPVIPVETFLREFNEQTWKDDYNDFGIPEEKNNHGKCAILQVDGKSLSSTPVSKTPFPGVIAHHPGTHSAADHFEAFHHATICKGLDASAYFAQSGIADLAEKNGGLCSFWLGDDLALYQTTNVPLVEDSDLTPSINSNAGLFGSFLGALPLSDERRQAKRAVVERVLGSNRFVTGLDQHVREMAREYLAKVSSERLSLQDFCLHIVAHIDSGLPGVLDFHQKPLTDYLQSSKYGSIAKDFFEIASDVISKMNPESIKNADMIVDMTRDMLESNYESIVNAPPTNMVLAQFAVFSRPFTLESIRSLDADSLKELGTVIVATYDTTALSLLWTLTYLEDTPTEKERLLHAIDSGENALDVAYLQVLEAIRLGGSNPTALWRRTNRPVSILHREVEVTIPGNTMLWLDRRRANRDARLFPSPERFDSNNICQAMRGEKGHAVSLLARNRYEINSFNMVNTHRSPRKCPGRLFSVRQQALILTELYCLYQVSVTESDATLAPHRAMPRPSRSGTIIITARDTAHKSVSHGESL</sequence>
<dbReference type="EC" id="1.14.20.7" evidence="2"/>
<evidence type="ECO:0000256" key="4">
    <source>
        <dbReference type="ARBA" id="ARBA00019045"/>
    </source>
</evidence>
<dbReference type="EMBL" id="JAUQOO010000001">
    <property type="protein sequence ID" value="MDO7925197.1"/>
    <property type="molecule type" value="Genomic_DNA"/>
</dbReference>
<evidence type="ECO:0000259" key="10">
    <source>
        <dbReference type="PROSITE" id="PS51471"/>
    </source>
</evidence>
<name>A0ABT9CI90_9PSED</name>
<dbReference type="PANTHER" id="PTHR47990">
    <property type="entry name" value="2-OXOGLUTARATE (2OG) AND FE(II)-DEPENDENT OXYGENASE SUPERFAMILY PROTEIN-RELATED"/>
    <property type="match status" value="1"/>
</dbReference>
<dbReference type="InterPro" id="IPR001128">
    <property type="entry name" value="Cyt_P450"/>
</dbReference>
<comment type="caution">
    <text evidence="11">The sequence shown here is derived from an EMBL/GenBank/DDBJ whole genome shotgun (WGS) entry which is preliminary data.</text>
</comment>
<keyword evidence="12" id="KW-1185">Reference proteome</keyword>
<dbReference type="SUPFAM" id="SSF51197">
    <property type="entry name" value="Clavaminate synthase-like"/>
    <property type="match status" value="1"/>
</dbReference>
<dbReference type="Pfam" id="PF03171">
    <property type="entry name" value="2OG-FeII_Oxy"/>
    <property type="match status" value="1"/>
</dbReference>
<proteinExistence type="predicted"/>
<dbReference type="InterPro" id="IPR036396">
    <property type="entry name" value="Cyt_P450_sf"/>
</dbReference>
<dbReference type="Proteomes" id="UP001223016">
    <property type="component" value="Unassembled WGS sequence"/>
</dbReference>
<dbReference type="InterPro" id="IPR050231">
    <property type="entry name" value="Iron_ascorbate_oxido_reductase"/>
</dbReference>
<organism evidence="11 12">
    <name type="scientific">Pseudomonas serbiensis</name>
    <dbReference type="NCBI Taxonomy" id="3064350"/>
    <lineage>
        <taxon>Bacteria</taxon>
        <taxon>Pseudomonadati</taxon>
        <taxon>Pseudomonadota</taxon>
        <taxon>Gammaproteobacteria</taxon>
        <taxon>Pseudomonadales</taxon>
        <taxon>Pseudomonadaceae</taxon>
        <taxon>Pseudomonas</taxon>
    </lineage>
</organism>
<evidence type="ECO:0000256" key="3">
    <source>
        <dbReference type="ARBA" id="ARBA00012531"/>
    </source>
</evidence>
<feature type="domain" description="Fe2OG dioxygenase" evidence="10">
    <location>
        <begin position="149"/>
        <end position="251"/>
    </location>
</feature>
<evidence type="ECO:0000256" key="1">
    <source>
        <dbReference type="ARBA" id="ARBA00004767"/>
    </source>
</evidence>
<evidence type="ECO:0000256" key="7">
    <source>
        <dbReference type="ARBA" id="ARBA00031282"/>
    </source>
</evidence>
<dbReference type="InterPro" id="IPR044861">
    <property type="entry name" value="IPNS-like_FE2OG_OXY"/>
</dbReference>
<evidence type="ECO:0000256" key="2">
    <source>
        <dbReference type="ARBA" id="ARBA00012293"/>
    </source>
</evidence>
<dbReference type="InterPro" id="IPR005123">
    <property type="entry name" value="Oxoglu/Fe-dep_dioxygenase_dom"/>
</dbReference>
<dbReference type="SUPFAM" id="SSF48264">
    <property type="entry name" value="Cytochrome P450"/>
    <property type="match status" value="1"/>
</dbReference>
<evidence type="ECO:0000313" key="11">
    <source>
        <dbReference type="EMBL" id="MDO7925197.1"/>
    </source>
</evidence>